<evidence type="ECO:0000256" key="7">
    <source>
        <dbReference type="ARBA" id="ARBA00026066"/>
    </source>
</evidence>
<evidence type="ECO:0000256" key="2">
    <source>
        <dbReference type="ARBA" id="ARBA00005426"/>
    </source>
</evidence>
<organism evidence="13 14">
    <name type="scientific">Swingsia samuiensis</name>
    <dbReference type="NCBI Taxonomy" id="1293412"/>
    <lineage>
        <taxon>Bacteria</taxon>
        <taxon>Pseudomonadati</taxon>
        <taxon>Pseudomonadota</taxon>
        <taxon>Alphaproteobacteria</taxon>
        <taxon>Acetobacterales</taxon>
        <taxon>Acetobacteraceae</taxon>
        <taxon>Swingsia</taxon>
    </lineage>
</organism>
<accession>A0A4Y6ULS8</accession>
<keyword evidence="14" id="KW-1185">Reference proteome</keyword>
<evidence type="ECO:0000256" key="6">
    <source>
        <dbReference type="ARBA" id="ARBA00025448"/>
    </source>
</evidence>
<name>A0A4Y6ULS8_9PROT</name>
<comment type="subunit">
    <text evidence="7">Heterotetramer of 2 MoaD subunits and 2 MoaE subunits. Also stable as homodimer. The enzyme changes between these two forms during catalysis.</text>
</comment>
<evidence type="ECO:0000256" key="11">
    <source>
        <dbReference type="ARBA" id="ARBA00032474"/>
    </source>
</evidence>
<comment type="catalytic activity">
    <reaction evidence="12">
        <text>2 [molybdopterin-synthase sulfur-carrier protein]-C-terminal-Gly-aminoethanethioate + cyclic pyranopterin phosphate + H2O = molybdopterin + 2 [molybdopterin-synthase sulfur-carrier protein]-C-terminal Gly-Gly + 2 H(+)</text>
        <dbReference type="Rhea" id="RHEA:26333"/>
        <dbReference type="Rhea" id="RHEA-COMP:12202"/>
        <dbReference type="Rhea" id="RHEA-COMP:19907"/>
        <dbReference type="ChEBI" id="CHEBI:15377"/>
        <dbReference type="ChEBI" id="CHEBI:15378"/>
        <dbReference type="ChEBI" id="CHEBI:58698"/>
        <dbReference type="ChEBI" id="CHEBI:59648"/>
        <dbReference type="ChEBI" id="CHEBI:90778"/>
        <dbReference type="ChEBI" id="CHEBI:232372"/>
        <dbReference type="EC" id="2.8.1.12"/>
    </reaction>
</comment>
<evidence type="ECO:0000256" key="8">
    <source>
        <dbReference type="ARBA" id="ARBA00029745"/>
    </source>
</evidence>
<dbReference type="CDD" id="cd00756">
    <property type="entry name" value="MoaE"/>
    <property type="match status" value="1"/>
</dbReference>
<reference evidence="13 14" key="1">
    <citation type="submission" date="2019-03" db="EMBL/GenBank/DDBJ databases">
        <title>The complete genome sequence of Swingsia samuiensis NBRC107927(T).</title>
        <authorList>
            <person name="Chua K.-O."/>
            <person name="Chan K.-G."/>
            <person name="See-Too W.-S."/>
        </authorList>
    </citation>
    <scope>NUCLEOTIDE SEQUENCE [LARGE SCALE GENOMIC DNA]</scope>
    <source>
        <strain evidence="13 14">AH83</strain>
    </source>
</reference>
<evidence type="ECO:0000256" key="1">
    <source>
        <dbReference type="ARBA" id="ARBA00005046"/>
    </source>
</evidence>
<evidence type="ECO:0000313" key="13">
    <source>
        <dbReference type="EMBL" id="QDH17341.1"/>
    </source>
</evidence>
<dbReference type="InterPro" id="IPR003448">
    <property type="entry name" value="Mopterin_biosynth_MoaE"/>
</dbReference>
<dbReference type="Gene3D" id="3.90.1170.40">
    <property type="entry name" value="Molybdopterin biosynthesis MoaE subunit"/>
    <property type="match status" value="1"/>
</dbReference>
<comment type="pathway">
    <text evidence="1">Cofactor biosynthesis; molybdopterin biosynthesis.</text>
</comment>
<dbReference type="AlphaFoldDB" id="A0A4Y6ULS8"/>
<dbReference type="OrthoDB" id="9803224at2"/>
<evidence type="ECO:0000256" key="10">
    <source>
        <dbReference type="ARBA" id="ARBA00030781"/>
    </source>
</evidence>
<evidence type="ECO:0000256" key="5">
    <source>
        <dbReference type="ARBA" id="ARBA00023150"/>
    </source>
</evidence>
<evidence type="ECO:0000313" key="14">
    <source>
        <dbReference type="Proteomes" id="UP000316313"/>
    </source>
</evidence>
<dbReference type="EMBL" id="CP038141">
    <property type="protein sequence ID" value="QDH17341.1"/>
    <property type="molecule type" value="Genomic_DNA"/>
</dbReference>
<dbReference type="Pfam" id="PF02391">
    <property type="entry name" value="MoaE"/>
    <property type="match status" value="1"/>
</dbReference>
<comment type="function">
    <text evidence="6">Converts molybdopterin precursor Z into molybdopterin. This requires the incorporation of two sulfur atoms into precursor Z to generate a dithiolene group. The sulfur is provided by MoaD.</text>
</comment>
<evidence type="ECO:0000256" key="9">
    <source>
        <dbReference type="ARBA" id="ARBA00030407"/>
    </source>
</evidence>
<dbReference type="KEGG" id="ssam:E3D00_07035"/>
<dbReference type="SUPFAM" id="SSF54690">
    <property type="entry name" value="Molybdopterin synthase subunit MoaE"/>
    <property type="match status" value="1"/>
</dbReference>
<evidence type="ECO:0000256" key="4">
    <source>
        <dbReference type="ARBA" id="ARBA00013858"/>
    </source>
</evidence>
<dbReference type="GO" id="GO:0006777">
    <property type="term" value="P:Mo-molybdopterin cofactor biosynthetic process"/>
    <property type="evidence" value="ECO:0007669"/>
    <property type="project" value="UniProtKB-KW"/>
</dbReference>
<evidence type="ECO:0000256" key="12">
    <source>
        <dbReference type="ARBA" id="ARBA00049878"/>
    </source>
</evidence>
<comment type="similarity">
    <text evidence="2">Belongs to the MoaE family.</text>
</comment>
<keyword evidence="5" id="KW-0501">Molybdenum cofactor biosynthesis</keyword>
<dbReference type="InterPro" id="IPR036563">
    <property type="entry name" value="MoaE_sf"/>
</dbReference>
<dbReference type="Proteomes" id="UP000316313">
    <property type="component" value="Chromosome"/>
</dbReference>
<gene>
    <name evidence="13" type="ORF">E3D00_07035</name>
</gene>
<sequence>MSFNVFSFPVDLNQLREELRLAEAGGFCSFEGWVRNHNEGHAVSGLEYEAYELLAQKEGERILEEARGRFEINHAVAMHRTGFLKIGDVAVWIGVSAPHRDAAFQACRYIIDEIKRRVPVWKKEHYVDGRAEWVACHHCENGAHHL</sequence>
<evidence type="ECO:0000256" key="3">
    <source>
        <dbReference type="ARBA" id="ARBA00011950"/>
    </source>
</evidence>
<dbReference type="GO" id="GO:0030366">
    <property type="term" value="F:molybdopterin synthase activity"/>
    <property type="evidence" value="ECO:0007669"/>
    <property type="project" value="UniProtKB-EC"/>
</dbReference>
<protein>
    <recommendedName>
        <fullName evidence="4">Molybdopterin synthase catalytic subunit</fullName>
        <ecNumber evidence="3">2.8.1.12</ecNumber>
    </recommendedName>
    <alternativeName>
        <fullName evidence="10">MPT synthase subunit 2</fullName>
    </alternativeName>
    <alternativeName>
        <fullName evidence="8">Molybdenum cofactor biosynthesis protein E</fullName>
    </alternativeName>
    <alternativeName>
        <fullName evidence="9">Molybdopterin-converting factor large subunit</fullName>
    </alternativeName>
    <alternativeName>
        <fullName evidence="11">Molybdopterin-converting factor subunit 2</fullName>
    </alternativeName>
</protein>
<dbReference type="RefSeq" id="WP_141461197.1">
    <property type="nucleotide sequence ID" value="NZ_CP038141.1"/>
</dbReference>
<proteinExistence type="inferred from homology"/>
<dbReference type="EC" id="2.8.1.12" evidence="3"/>
<dbReference type="UniPathway" id="UPA00344"/>
<dbReference type="PANTHER" id="PTHR23404">
    <property type="entry name" value="MOLYBDOPTERIN SYNTHASE RELATED"/>
    <property type="match status" value="1"/>
</dbReference>